<dbReference type="GO" id="GO:0005829">
    <property type="term" value="C:cytosol"/>
    <property type="evidence" value="ECO:0007669"/>
    <property type="project" value="TreeGrafter"/>
</dbReference>
<proteinExistence type="inferred from homology"/>
<dbReference type="Gene3D" id="3.20.20.80">
    <property type="entry name" value="Glycosidases"/>
    <property type="match status" value="1"/>
</dbReference>
<dbReference type="OrthoDB" id="9765195at2"/>
<name>A0A376H424_ENTGA</name>
<dbReference type="PANTHER" id="PTHR10353">
    <property type="entry name" value="GLYCOSYL HYDROLASE"/>
    <property type="match status" value="1"/>
</dbReference>
<reference evidence="6 7" key="1">
    <citation type="submission" date="2018-06" db="EMBL/GenBank/DDBJ databases">
        <authorList>
            <consortium name="Pathogen Informatics"/>
            <person name="Doyle S."/>
        </authorList>
    </citation>
    <scope>NUCLEOTIDE SEQUENCE [LARGE SCALE GENOMIC DNA]</scope>
    <source>
        <strain evidence="6 7">NCTC12360</strain>
    </source>
</reference>
<dbReference type="GO" id="GO:0016052">
    <property type="term" value="P:carbohydrate catabolic process"/>
    <property type="evidence" value="ECO:0007669"/>
    <property type="project" value="TreeGrafter"/>
</dbReference>
<dbReference type="FunFam" id="3.20.20.80:FF:000004">
    <property type="entry name" value="Beta-glucosidase 6-phospho-beta-glucosidase"/>
    <property type="match status" value="1"/>
</dbReference>
<evidence type="ECO:0000256" key="1">
    <source>
        <dbReference type="ARBA" id="ARBA00010838"/>
    </source>
</evidence>
<organism evidence="6 7">
    <name type="scientific">Enterococcus gallinarum</name>
    <dbReference type="NCBI Taxonomy" id="1353"/>
    <lineage>
        <taxon>Bacteria</taxon>
        <taxon>Bacillati</taxon>
        <taxon>Bacillota</taxon>
        <taxon>Bacilli</taxon>
        <taxon>Lactobacillales</taxon>
        <taxon>Enterococcaceae</taxon>
        <taxon>Enterococcus</taxon>
    </lineage>
</organism>
<dbReference type="InterPro" id="IPR001360">
    <property type="entry name" value="Glyco_hydro_1"/>
</dbReference>
<dbReference type="InterPro" id="IPR017853">
    <property type="entry name" value="GH"/>
</dbReference>
<evidence type="ECO:0000256" key="4">
    <source>
        <dbReference type="RuleBase" id="RU003690"/>
    </source>
</evidence>
<dbReference type="Proteomes" id="UP000439965">
    <property type="component" value="Unassembled WGS sequence"/>
</dbReference>
<dbReference type="EC" id="3.2.1.21" evidence="6"/>
<dbReference type="EC" id="3.2.1.86" evidence="6"/>
<keyword evidence="3 6" id="KW-0326">Glycosidase</keyword>
<evidence type="ECO:0000313" key="8">
    <source>
        <dbReference type="Proteomes" id="UP000439965"/>
    </source>
</evidence>
<evidence type="ECO:0000256" key="2">
    <source>
        <dbReference type="ARBA" id="ARBA00022801"/>
    </source>
</evidence>
<dbReference type="GeneID" id="93222780"/>
<evidence type="ECO:0000256" key="3">
    <source>
        <dbReference type="ARBA" id="ARBA00023295"/>
    </source>
</evidence>
<protein>
    <submittedName>
        <fullName evidence="6">6-phospho-beta-glucosidase</fullName>
        <ecNumber evidence="6">3.2.1.21</ecNumber>
        <ecNumber evidence="6">3.2.1.86</ecNumber>
    </submittedName>
    <submittedName>
        <fullName evidence="5">Family 1 glycosylhydrolase</fullName>
    </submittedName>
</protein>
<keyword evidence="7" id="KW-1185">Reference proteome</keyword>
<dbReference type="EMBL" id="UFYW01000001">
    <property type="protein sequence ID" value="STD83565.1"/>
    <property type="molecule type" value="Genomic_DNA"/>
</dbReference>
<evidence type="ECO:0000313" key="5">
    <source>
        <dbReference type="EMBL" id="MXS27475.1"/>
    </source>
</evidence>
<reference evidence="5 8" key="2">
    <citation type="submission" date="2019-04" db="EMBL/GenBank/DDBJ databases">
        <title>Step-wise assembly of the neonatal virome modulated by breast feeding.</title>
        <authorList>
            <person name="Liang G."/>
            <person name="Bushman F."/>
        </authorList>
    </citation>
    <scope>NUCLEOTIDE SEQUENCE [LARGE SCALE GENOMIC DNA]</scope>
    <source>
        <strain evidence="5 8">E3404</strain>
    </source>
</reference>
<dbReference type="PRINTS" id="PR00131">
    <property type="entry name" value="GLHYDRLASE1"/>
</dbReference>
<dbReference type="Proteomes" id="UP000254807">
    <property type="component" value="Unassembled WGS sequence"/>
</dbReference>
<dbReference type="RefSeq" id="WP_003128926.1">
    <property type="nucleotide sequence ID" value="NZ_BTSN01000020.1"/>
</dbReference>
<comment type="similarity">
    <text evidence="1 4">Belongs to the glycosyl hydrolase 1 family.</text>
</comment>
<evidence type="ECO:0000313" key="7">
    <source>
        <dbReference type="Proteomes" id="UP000254807"/>
    </source>
</evidence>
<dbReference type="Pfam" id="PF00232">
    <property type="entry name" value="Glyco_hydro_1"/>
    <property type="match status" value="1"/>
</dbReference>
<accession>A0A376H424</accession>
<dbReference type="PANTHER" id="PTHR10353:SF139">
    <property type="entry name" value="6-PHOSPHO-BETA-GLUCOSIDASE GMUD"/>
    <property type="match status" value="1"/>
</dbReference>
<dbReference type="EMBL" id="WVTI01000024">
    <property type="protein sequence ID" value="MXS27475.1"/>
    <property type="molecule type" value="Genomic_DNA"/>
</dbReference>
<gene>
    <name evidence="6" type="primary">bglB</name>
    <name evidence="5" type="ORF">GTI89_15570</name>
    <name evidence="6" type="ORF">NCTC12360_02032</name>
</gene>
<dbReference type="SUPFAM" id="SSF51445">
    <property type="entry name" value="(Trans)glycosidases"/>
    <property type="match status" value="1"/>
</dbReference>
<keyword evidence="2 6" id="KW-0378">Hydrolase</keyword>
<sequence length="462" mass="53527">MLTFPKDFWWGAATSGPQSEGRFQKKHANMFDHWYDIEPEVFYDRVGPDMASNFYNSYREDIALMKQTGLNSLRTSIQWTRLIKDLETNEVDPVGVAFYNNVIDEFLSQNIRPIFNLHHFDLPVELYHKYGGWESKKVVDLFVGFAEQCFALFGDRVKDWVTHNEPMVVVDGEYLFQFHYPKLVDGKKAVQVAYNLNLASAKVMAKFREMGQPQAGGRIGTVLNLTPTYAASDAEADQEAARIAELWNNKMFLDPAIKGEFPVELLELLTKDGVLWQSTADELALIKENTVDFIGVNFYHPNRVKTPDIAPNSVGAWMPDRYYDAYQMPGRRMNIDKGWEIYPKAVYDIAINIRDNYGNLPWFVSENGMGVSREERFMDEKGQILDDYRIEFIKEHLQWLHKGIEEGSNCFGYHLWTPIDCWSWSNAYRNRYGLIANDIHTQIKTIKKSGEWFKTLAENNGF</sequence>
<dbReference type="GO" id="GO:0008706">
    <property type="term" value="F:6-phospho-beta-glucosidase activity"/>
    <property type="evidence" value="ECO:0007669"/>
    <property type="project" value="UniProtKB-EC"/>
</dbReference>
<dbReference type="AlphaFoldDB" id="A0A376H424"/>
<evidence type="ECO:0000313" key="6">
    <source>
        <dbReference type="EMBL" id="STD83565.1"/>
    </source>
</evidence>